<evidence type="ECO:0000313" key="5">
    <source>
        <dbReference type="EMBL" id="OZC03055.1"/>
    </source>
</evidence>
<dbReference type="PANTHER" id="PTHR23026:SF90">
    <property type="entry name" value="IODOTYROSINE DEIODINASE 1"/>
    <property type="match status" value="1"/>
</dbReference>
<keyword evidence="6" id="KW-1185">Reference proteome</keyword>
<dbReference type="EMBL" id="MQWB01000001">
    <property type="protein sequence ID" value="OZC03055.1"/>
    <property type="molecule type" value="Genomic_DNA"/>
</dbReference>
<proteinExistence type="predicted"/>
<dbReference type="GO" id="GO:0016491">
    <property type="term" value="F:oxidoreductase activity"/>
    <property type="evidence" value="ECO:0007669"/>
    <property type="project" value="UniProtKB-KW"/>
</dbReference>
<accession>A0A259TZ51</accession>
<protein>
    <submittedName>
        <fullName evidence="5">Nitroreductase family protein</fullName>
    </submittedName>
</protein>
<feature type="domain" description="Nitroreductase" evidence="4">
    <location>
        <begin position="33"/>
        <end position="199"/>
    </location>
</feature>
<dbReference type="InterPro" id="IPR050627">
    <property type="entry name" value="Nitroreductase/BluB"/>
</dbReference>
<organism evidence="5 6">
    <name type="scientific">Rubricoccus marinus</name>
    <dbReference type="NCBI Taxonomy" id="716817"/>
    <lineage>
        <taxon>Bacteria</taxon>
        <taxon>Pseudomonadati</taxon>
        <taxon>Rhodothermota</taxon>
        <taxon>Rhodothermia</taxon>
        <taxon>Rhodothermales</taxon>
        <taxon>Rubricoccaceae</taxon>
        <taxon>Rubricoccus</taxon>
    </lineage>
</organism>
<dbReference type="Proteomes" id="UP000216446">
    <property type="component" value="Unassembled WGS sequence"/>
</dbReference>
<dbReference type="InterPro" id="IPR029479">
    <property type="entry name" value="Nitroreductase"/>
</dbReference>
<evidence type="ECO:0000259" key="4">
    <source>
        <dbReference type="Pfam" id="PF00881"/>
    </source>
</evidence>
<dbReference type="AlphaFoldDB" id="A0A259TZ51"/>
<dbReference type="InterPro" id="IPR000415">
    <property type="entry name" value="Nitroreductase-like"/>
</dbReference>
<gene>
    <name evidence="5" type="ORF">BSZ36_08780</name>
</gene>
<sequence length="224" mass="25110">MSDARRTRPYASLAVPDEDRVDRARGFFEQMDARRSVREFSDRPVPRELIEWAIRTASTAPSGAHKQPWTWAVISSAELKAKIREAAEQEEKAFYNGRASDEWLEALAPLGTDWEKPFLTTAPWIVVLFAQRFGVKEDGSREKFYYVQESVGIAAGLFIAALHQMGLATLTHTPSPMGFLRDVLGRPSNEAATILFPVGFPAESAEVPVLERKPLADVSVWFED</sequence>
<dbReference type="Gene3D" id="3.40.109.10">
    <property type="entry name" value="NADH Oxidase"/>
    <property type="match status" value="1"/>
</dbReference>
<keyword evidence="2" id="KW-0288">FMN</keyword>
<name>A0A259TZ51_9BACT</name>
<dbReference type="InParanoid" id="A0A259TZ51"/>
<keyword evidence="1" id="KW-0285">Flavoprotein</keyword>
<evidence type="ECO:0000256" key="3">
    <source>
        <dbReference type="ARBA" id="ARBA00023002"/>
    </source>
</evidence>
<comment type="caution">
    <text evidence="5">The sequence shown here is derived from an EMBL/GenBank/DDBJ whole genome shotgun (WGS) entry which is preliminary data.</text>
</comment>
<dbReference type="CDD" id="cd02144">
    <property type="entry name" value="iodotyrosine_dehalogenase"/>
    <property type="match status" value="1"/>
</dbReference>
<dbReference type="RefSeq" id="WP_094547961.1">
    <property type="nucleotide sequence ID" value="NZ_MQWB01000001.1"/>
</dbReference>
<evidence type="ECO:0000313" key="6">
    <source>
        <dbReference type="Proteomes" id="UP000216446"/>
    </source>
</evidence>
<dbReference type="PANTHER" id="PTHR23026">
    <property type="entry name" value="NADPH NITROREDUCTASE"/>
    <property type="match status" value="1"/>
</dbReference>
<dbReference type="Pfam" id="PF00881">
    <property type="entry name" value="Nitroreductase"/>
    <property type="match status" value="1"/>
</dbReference>
<keyword evidence="3" id="KW-0560">Oxidoreductase</keyword>
<reference evidence="5 6" key="1">
    <citation type="submission" date="2016-11" db="EMBL/GenBank/DDBJ databases">
        <title>Study of marine rhodopsin-containing bacteria.</title>
        <authorList>
            <person name="Yoshizawa S."/>
            <person name="Kumagai Y."/>
            <person name="Kogure K."/>
        </authorList>
    </citation>
    <scope>NUCLEOTIDE SEQUENCE [LARGE SCALE GENOMIC DNA]</scope>
    <source>
        <strain evidence="5 6">SG-29</strain>
    </source>
</reference>
<evidence type="ECO:0000256" key="2">
    <source>
        <dbReference type="ARBA" id="ARBA00022643"/>
    </source>
</evidence>
<dbReference type="SUPFAM" id="SSF55469">
    <property type="entry name" value="FMN-dependent nitroreductase-like"/>
    <property type="match status" value="1"/>
</dbReference>
<dbReference type="OrthoDB" id="9809288at2"/>
<evidence type="ECO:0000256" key="1">
    <source>
        <dbReference type="ARBA" id="ARBA00022630"/>
    </source>
</evidence>